<dbReference type="GO" id="GO:0005524">
    <property type="term" value="F:ATP binding"/>
    <property type="evidence" value="ECO:0007669"/>
    <property type="project" value="UniProtKB-KW"/>
</dbReference>
<evidence type="ECO:0000256" key="13">
    <source>
        <dbReference type="ARBA" id="ARBA00031251"/>
    </source>
</evidence>
<evidence type="ECO:0000256" key="14">
    <source>
        <dbReference type="ARBA" id="ARBA00049067"/>
    </source>
</evidence>
<keyword evidence="6" id="KW-0321">Glycogen metabolism</keyword>
<evidence type="ECO:0000313" key="17">
    <source>
        <dbReference type="EMBL" id="SDP30743.1"/>
    </source>
</evidence>
<keyword evidence="9 17" id="KW-0418">Kinase</keyword>
<gene>
    <name evidence="17" type="ORF">SAMN04515671_3661</name>
</gene>
<dbReference type="STRING" id="1090615.SAMN04515671_3661"/>
<comment type="subunit">
    <text evidence="3">Monomer.</text>
</comment>
<keyword evidence="11" id="KW-0320">Glycogen biosynthesis</keyword>
<evidence type="ECO:0000256" key="5">
    <source>
        <dbReference type="ARBA" id="ARBA00013882"/>
    </source>
</evidence>
<dbReference type="UniPathway" id="UPA00164"/>
<dbReference type="Pfam" id="PF18085">
    <property type="entry name" value="Mak_N_cap"/>
    <property type="match status" value="1"/>
</dbReference>
<dbReference type="SUPFAM" id="SSF56112">
    <property type="entry name" value="Protein kinase-like (PK-like)"/>
    <property type="match status" value="1"/>
</dbReference>
<sequence>MNDEAPGNHPTATATEYRDPEQHVGGGADGLALLLAQWLPGQRWFAHKGEALTAVTIESRTPIGQFDSREVEQVLFTVPSPGGPQLYQLWVGWAQHHPERFAHVLIGEVDGLFAFDALHDADVSGAVLQNIADGVSLGDIDFVPEPGATIDTSVGGLVIGAEQSNTSIVYGSSSILKVFRRLEPGLNPDAEVHRALQAAGSSHIAPALGVIEGPVAGERTTLALLTGFFANSAEGWAMATASVRDLMAEGDLRADEVGGDFAAESLRLGRAIAEVHQDLARAFGTAELDADQVAELIGSMVASAEAVGAHVPSIGELLPEIRTAFSRADRASGGVRVQRIHGDLQLGQTLRTLTGWAIIDFEGEPSKPLAVRRAMHSPLRDIAGMLRSFDYAANHSGGASDSQHAYRAQEWAARNRSAFCDGYAAVSGEDPRDMGSLLAAFELDKAIYEVAYEHGHRPSWEPIPLQAVVRLINTGGQK</sequence>
<comment type="pathway">
    <text evidence="1">Glycan biosynthesis; glycogen biosynthesis.</text>
</comment>
<feature type="domain" description="Maltokinase N-terminal cap" evidence="16">
    <location>
        <begin position="38"/>
        <end position="120"/>
    </location>
</feature>
<dbReference type="Proteomes" id="UP000198741">
    <property type="component" value="Chromosome I"/>
</dbReference>
<proteinExistence type="inferred from homology"/>
<feature type="region of interest" description="Disordered" evidence="15">
    <location>
        <begin position="1"/>
        <end position="22"/>
    </location>
</feature>
<keyword evidence="7" id="KW-0808">Transferase</keyword>
<dbReference type="InterPro" id="IPR040999">
    <property type="entry name" value="Mak_N_cap"/>
</dbReference>
<evidence type="ECO:0000256" key="15">
    <source>
        <dbReference type="SAM" id="MobiDB-lite"/>
    </source>
</evidence>
<evidence type="ECO:0000256" key="1">
    <source>
        <dbReference type="ARBA" id="ARBA00004964"/>
    </source>
</evidence>
<comment type="catalytic activity">
    <reaction evidence="14">
        <text>D-maltose + ATP = alpha-maltose 1-phosphate + ADP + H(+)</text>
        <dbReference type="Rhea" id="RHEA:31915"/>
        <dbReference type="ChEBI" id="CHEBI:15378"/>
        <dbReference type="ChEBI" id="CHEBI:17306"/>
        <dbReference type="ChEBI" id="CHEBI:30616"/>
        <dbReference type="ChEBI" id="CHEBI:63576"/>
        <dbReference type="ChEBI" id="CHEBI:456216"/>
        <dbReference type="EC" id="2.7.1.175"/>
    </reaction>
</comment>
<dbReference type="GO" id="GO:0016301">
    <property type="term" value="F:kinase activity"/>
    <property type="evidence" value="ECO:0007669"/>
    <property type="project" value="UniProtKB-KW"/>
</dbReference>
<evidence type="ECO:0000256" key="2">
    <source>
        <dbReference type="ARBA" id="ARBA00006219"/>
    </source>
</evidence>
<dbReference type="Gene3D" id="3.90.1200.10">
    <property type="match status" value="1"/>
</dbReference>
<evidence type="ECO:0000256" key="12">
    <source>
        <dbReference type="ARBA" id="ARBA00023277"/>
    </source>
</evidence>
<organism evidence="17 18">
    <name type="scientific">Nakamurella panacisegetis</name>
    <dbReference type="NCBI Taxonomy" id="1090615"/>
    <lineage>
        <taxon>Bacteria</taxon>
        <taxon>Bacillati</taxon>
        <taxon>Actinomycetota</taxon>
        <taxon>Actinomycetes</taxon>
        <taxon>Nakamurellales</taxon>
        <taxon>Nakamurellaceae</taxon>
        <taxon>Nakamurella</taxon>
    </lineage>
</organism>
<evidence type="ECO:0000313" key="18">
    <source>
        <dbReference type="Proteomes" id="UP000198741"/>
    </source>
</evidence>
<evidence type="ECO:0000259" key="16">
    <source>
        <dbReference type="Pfam" id="PF18085"/>
    </source>
</evidence>
<evidence type="ECO:0000256" key="10">
    <source>
        <dbReference type="ARBA" id="ARBA00022840"/>
    </source>
</evidence>
<dbReference type="GO" id="GO:0005978">
    <property type="term" value="P:glycogen biosynthetic process"/>
    <property type="evidence" value="ECO:0007669"/>
    <property type="project" value="UniProtKB-UniPathway"/>
</dbReference>
<keyword evidence="8" id="KW-0547">Nucleotide-binding</keyword>
<evidence type="ECO:0000256" key="8">
    <source>
        <dbReference type="ARBA" id="ARBA00022741"/>
    </source>
</evidence>
<evidence type="ECO:0000256" key="3">
    <source>
        <dbReference type="ARBA" id="ARBA00011245"/>
    </source>
</evidence>
<evidence type="ECO:0000256" key="11">
    <source>
        <dbReference type="ARBA" id="ARBA00023056"/>
    </source>
</evidence>
<reference evidence="17 18" key="1">
    <citation type="submission" date="2016-10" db="EMBL/GenBank/DDBJ databases">
        <authorList>
            <person name="de Groot N.N."/>
        </authorList>
    </citation>
    <scope>NUCLEOTIDE SEQUENCE [LARGE SCALE GENOMIC DNA]</scope>
    <source>
        <strain evidence="18">P4-7,KCTC 19426,CECT 7604</strain>
    </source>
</reference>
<keyword evidence="10" id="KW-0067">ATP-binding</keyword>
<keyword evidence="18" id="KW-1185">Reference proteome</keyword>
<accession>A0A1H0RMK8</accession>
<keyword evidence="12" id="KW-0119">Carbohydrate metabolism</keyword>
<protein>
    <recommendedName>
        <fullName evidence="5">Maltokinase</fullName>
        <ecNumber evidence="4">2.7.1.175</ecNumber>
    </recommendedName>
    <alternativeName>
        <fullName evidence="13">Maltose-1-phosphate synthase</fullName>
    </alternativeName>
</protein>
<evidence type="ECO:0000256" key="4">
    <source>
        <dbReference type="ARBA" id="ARBA00011962"/>
    </source>
</evidence>
<dbReference type="RefSeq" id="WP_172832300.1">
    <property type="nucleotide sequence ID" value="NZ_LT629710.1"/>
</dbReference>
<evidence type="ECO:0000256" key="9">
    <source>
        <dbReference type="ARBA" id="ARBA00022777"/>
    </source>
</evidence>
<evidence type="ECO:0000256" key="7">
    <source>
        <dbReference type="ARBA" id="ARBA00022679"/>
    </source>
</evidence>
<evidence type="ECO:0000256" key="6">
    <source>
        <dbReference type="ARBA" id="ARBA00022600"/>
    </source>
</evidence>
<comment type="similarity">
    <text evidence="2">Belongs to the aminoglycoside phosphotransferase family.</text>
</comment>
<dbReference type="AlphaFoldDB" id="A0A1H0RMK8"/>
<dbReference type="EC" id="2.7.1.175" evidence="4"/>
<dbReference type="EMBL" id="LT629710">
    <property type="protein sequence ID" value="SDP30743.1"/>
    <property type="molecule type" value="Genomic_DNA"/>
</dbReference>
<dbReference type="InterPro" id="IPR011009">
    <property type="entry name" value="Kinase-like_dom_sf"/>
</dbReference>
<name>A0A1H0RMK8_9ACTN</name>